<evidence type="ECO:0000313" key="2">
    <source>
        <dbReference type="EMBL" id="MPC61385.1"/>
    </source>
</evidence>
<comment type="caution">
    <text evidence="2">The sequence shown here is derived from an EMBL/GenBank/DDBJ whole genome shotgun (WGS) entry which is preliminary data.</text>
</comment>
<sequence>MSGLPVTSEGEEIKQARKSLVSFHLHLPLQIESKDSDVQGSDTDIGGSTTKGGGHSSNPYCWCSIGP</sequence>
<gene>
    <name evidence="2" type="ORF">E2C01_055457</name>
</gene>
<proteinExistence type="predicted"/>
<accession>A0A5B7GVJ0</accession>
<keyword evidence="3" id="KW-1185">Reference proteome</keyword>
<name>A0A5B7GVJ0_PORTR</name>
<evidence type="ECO:0000256" key="1">
    <source>
        <dbReference type="SAM" id="MobiDB-lite"/>
    </source>
</evidence>
<dbReference type="EMBL" id="VSRR010018489">
    <property type="protein sequence ID" value="MPC61385.1"/>
    <property type="molecule type" value="Genomic_DNA"/>
</dbReference>
<protein>
    <submittedName>
        <fullName evidence="2">Uncharacterized protein</fullName>
    </submittedName>
</protein>
<feature type="region of interest" description="Disordered" evidence="1">
    <location>
        <begin position="32"/>
        <end position="58"/>
    </location>
</feature>
<reference evidence="2 3" key="1">
    <citation type="submission" date="2019-05" db="EMBL/GenBank/DDBJ databases">
        <title>Another draft genome of Portunus trituberculatus and its Hox gene families provides insights of decapod evolution.</title>
        <authorList>
            <person name="Jeong J.-H."/>
            <person name="Song I."/>
            <person name="Kim S."/>
            <person name="Choi T."/>
            <person name="Kim D."/>
            <person name="Ryu S."/>
            <person name="Kim W."/>
        </authorList>
    </citation>
    <scope>NUCLEOTIDE SEQUENCE [LARGE SCALE GENOMIC DNA]</scope>
    <source>
        <tissue evidence="2">Muscle</tissue>
    </source>
</reference>
<dbReference type="AlphaFoldDB" id="A0A5B7GVJ0"/>
<dbReference type="Proteomes" id="UP000324222">
    <property type="component" value="Unassembled WGS sequence"/>
</dbReference>
<evidence type="ECO:0000313" key="3">
    <source>
        <dbReference type="Proteomes" id="UP000324222"/>
    </source>
</evidence>
<organism evidence="2 3">
    <name type="scientific">Portunus trituberculatus</name>
    <name type="common">Swimming crab</name>
    <name type="synonym">Neptunus trituberculatus</name>
    <dbReference type="NCBI Taxonomy" id="210409"/>
    <lineage>
        <taxon>Eukaryota</taxon>
        <taxon>Metazoa</taxon>
        <taxon>Ecdysozoa</taxon>
        <taxon>Arthropoda</taxon>
        <taxon>Crustacea</taxon>
        <taxon>Multicrustacea</taxon>
        <taxon>Malacostraca</taxon>
        <taxon>Eumalacostraca</taxon>
        <taxon>Eucarida</taxon>
        <taxon>Decapoda</taxon>
        <taxon>Pleocyemata</taxon>
        <taxon>Brachyura</taxon>
        <taxon>Eubrachyura</taxon>
        <taxon>Portunoidea</taxon>
        <taxon>Portunidae</taxon>
        <taxon>Portuninae</taxon>
        <taxon>Portunus</taxon>
    </lineage>
</organism>